<dbReference type="AlphaFoldDB" id="A0A8J2TN75"/>
<dbReference type="InterPro" id="IPR045749">
    <property type="entry name" value="DUF6090"/>
</dbReference>
<evidence type="ECO:0000313" key="3">
    <source>
        <dbReference type="Proteomes" id="UP000598120"/>
    </source>
</evidence>
<keyword evidence="1" id="KW-0472">Membrane</keyword>
<dbReference type="Proteomes" id="UP000598120">
    <property type="component" value="Unassembled WGS sequence"/>
</dbReference>
<feature type="transmembrane region" description="Helical" evidence="1">
    <location>
        <begin position="6"/>
        <end position="24"/>
    </location>
</feature>
<keyword evidence="1" id="KW-0812">Transmembrane</keyword>
<accession>A0A8J2TN75</accession>
<name>A0A8J2TN75_9FLAO</name>
<dbReference type="EMBL" id="BMIC01000001">
    <property type="protein sequence ID" value="GFZ80012.1"/>
    <property type="molecule type" value="Genomic_DNA"/>
</dbReference>
<protein>
    <submittedName>
        <fullName evidence="2">Uncharacterized protein</fullName>
    </submittedName>
</protein>
<sequence length="220" mass="25552">MKKVNWQYTFGEILIVIIGISIAFSMNKCAENSKNEAQKNQYLINLKDDVISDKITLEQNAIEIEKKIKTADEILPKLNTDVPDKMMIVGKIFSIVNLTDFTPKDNTYQALINSGDLKLIDDFETKTAIEKHYSYYKIMQKSYLRMENIQKEYVGNYFIYHTDFDDFRNKKFGFKDEKLLKNIIMSMRGSFDIKLTATKEGIVSCDSLINLLNKKTPQVH</sequence>
<dbReference type="Pfam" id="PF19578">
    <property type="entry name" value="DUF6090"/>
    <property type="match status" value="1"/>
</dbReference>
<dbReference type="RefSeq" id="WP_188604996.1">
    <property type="nucleotide sequence ID" value="NZ_BMIC01000001.1"/>
</dbReference>
<gene>
    <name evidence="2" type="ORF">GCM10011531_07520</name>
</gene>
<evidence type="ECO:0000256" key="1">
    <source>
        <dbReference type="SAM" id="Phobius"/>
    </source>
</evidence>
<keyword evidence="3" id="KW-1185">Reference proteome</keyword>
<keyword evidence="1" id="KW-1133">Transmembrane helix</keyword>
<evidence type="ECO:0000313" key="2">
    <source>
        <dbReference type="EMBL" id="GFZ80012.1"/>
    </source>
</evidence>
<organism evidence="2 3">
    <name type="scientific">Aquaticitalea lipolytica</name>
    <dbReference type="NCBI Taxonomy" id="1247562"/>
    <lineage>
        <taxon>Bacteria</taxon>
        <taxon>Pseudomonadati</taxon>
        <taxon>Bacteroidota</taxon>
        <taxon>Flavobacteriia</taxon>
        <taxon>Flavobacteriales</taxon>
        <taxon>Flavobacteriaceae</taxon>
        <taxon>Aquaticitalea</taxon>
    </lineage>
</organism>
<reference evidence="2 3" key="1">
    <citation type="journal article" date="2014" name="Int. J. Syst. Evol. Microbiol.">
        <title>Complete genome sequence of Corynebacterium casei LMG S-19264T (=DSM 44701T), isolated from a smear-ripened cheese.</title>
        <authorList>
            <consortium name="US DOE Joint Genome Institute (JGI-PGF)"/>
            <person name="Walter F."/>
            <person name="Albersmeier A."/>
            <person name="Kalinowski J."/>
            <person name="Ruckert C."/>
        </authorList>
    </citation>
    <scope>NUCLEOTIDE SEQUENCE [LARGE SCALE GENOMIC DNA]</scope>
    <source>
        <strain evidence="2 3">CGMCC 1.15295</strain>
    </source>
</reference>
<proteinExistence type="predicted"/>
<comment type="caution">
    <text evidence="2">The sequence shown here is derived from an EMBL/GenBank/DDBJ whole genome shotgun (WGS) entry which is preliminary data.</text>
</comment>